<dbReference type="STRING" id="1802457.A3F15_02315"/>
<gene>
    <name evidence="1" type="ORF">A3F15_02315</name>
</gene>
<reference evidence="1 2" key="1">
    <citation type="journal article" date="2016" name="Nat. Commun.">
        <title>Thousands of microbial genomes shed light on interconnected biogeochemical processes in an aquifer system.</title>
        <authorList>
            <person name="Anantharaman K."/>
            <person name="Brown C.T."/>
            <person name="Hug L.A."/>
            <person name="Sharon I."/>
            <person name="Castelle C.J."/>
            <person name="Probst A.J."/>
            <person name="Thomas B.C."/>
            <person name="Singh A."/>
            <person name="Wilkins M.J."/>
            <person name="Karaoz U."/>
            <person name="Brodie E.L."/>
            <person name="Williams K.H."/>
            <person name="Hubbard S.S."/>
            <person name="Banfield J.F."/>
        </authorList>
    </citation>
    <scope>NUCLEOTIDE SEQUENCE [LARGE SCALE GENOMIC DNA]</scope>
</reference>
<dbReference type="Pfam" id="PF13450">
    <property type="entry name" value="NAD_binding_8"/>
    <property type="match status" value="1"/>
</dbReference>
<comment type="caution">
    <text evidence="1">The sequence shown here is derived from an EMBL/GenBank/DDBJ whole genome shotgun (WGS) entry which is preliminary data.</text>
</comment>
<protein>
    <recommendedName>
        <fullName evidence="3">FAD dependent oxidoreductase domain-containing protein</fullName>
    </recommendedName>
</protein>
<dbReference type="Proteomes" id="UP000177078">
    <property type="component" value="Unassembled WGS sequence"/>
</dbReference>
<organism evidence="1 2">
    <name type="scientific">Candidatus Wildermuthbacteria bacterium RIFCSPHIGHO2_12_FULL_40_12</name>
    <dbReference type="NCBI Taxonomy" id="1802457"/>
    <lineage>
        <taxon>Bacteria</taxon>
        <taxon>Candidatus Wildermuthiibacteriota</taxon>
    </lineage>
</organism>
<dbReference type="InterPro" id="IPR050407">
    <property type="entry name" value="Geranylgeranyl_reductase"/>
</dbReference>
<dbReference type="EMBL" id="MHUC01000022">
    <property type="protein sequence ID" value="OHA70709.1"/>
    <property type="molecule type" value="Genomic_DNA"/>
</dbReference>
<evidence type="ECO:0000313" key="2">
    <source>
        <dbReference type="Proteomes" id="UP000177078"/>
    </source>
</evidence>
<evidence type="ECO:0008006" key="3">
    <source>
        <dbReference type="Google" id="ProtNLM"/>
    </source>
</evidence>
<dbReference type="InterPro" id="IPR036188">
    <property type="entry name" value="FAD/NAD-bd_sf"/>
</dbReference>
<dbReference type="SUPFAM" id="SSF51905">
    <property type="entry name" value="FAD/NAD(P)-binding domain"/>
    <property type="match status" value="1"/>
</dbReference>
<accession>A0A1G2RE98</accession>
<dbReference type="PANTHER" id="PTHR42685">
    <property type="entry name" value="GERANYLGERANYL DIPHOSPHATE REDUCTASE"/>
    <property type="match status" value="1"/>
</dbReference>
<sequence>MREGLKIAIVGAGISGLYIAWKLAQKGHNVTVFEKRSVVGKEVCSGLFSERIFNFIPESKKLIEKQIDYCLIHFPKKTLRVVFSKKFFVMSHAKLDKLTLDLAISAGTQILFNKQITISDVPKMTSEFDRIIGCDGAVSQVRRFLKLREPRFYVGMQGFAYQKNNDNYVDAWPTPNGFLWKIPRNGETEYGIMEKPENAKKMFDQFLRNHNIKLEITKAAVIPQGLIFSTNKKFALCGDAAGMTKPWSGGGVAWSLTAADILLKNFPNFLKYQEEVKRSFLPRIIVADILTKGVYFFGFKIPWLMPKNYKIESDFLVT</sequence>
<dbReference type="Gene3D" id="3.50.50.60">
    <property type="entry name" value="FAD/NAD(P)-binding domain"/>
    <property type="match status" value="1"/>
</dbReference>
<dbReference type="PANTHER" id="PTHR42685:SF22">
    <property type="entry name" value="CONDITIONED MEDIUM FACTOR RECEPTOR 1"/>
    <property type="match status" value="1"/>
</dbReference>
<proteinExistence type="predicted"/>
<name>A0A1G2RE98_9BACT</name>
<evidence type="ECO:0000313" key="1">
    <source>
        <dbReference type="EMBL" id="OHA70709.1"/>
    </source>
</evidence>
<dbReference type="AlphaFoldDB" id="A0A1G2RE98"/>